<evidence type="ECO:0000259" key="2">
    <source>
        <dbReference type="PROSITE" id="PS51762"/>
    </source>
</evidence>
<dbReference type="RefSeq" id="WP_088582297.1">
    <property type="nucleotide sequence ID" value="NZ_CP022048.2"/>
</dbReference>
<dbReference type="PROSITE" id="PS51762">
    <property type="entry name" value="GH16_2"/>
    <property type="match status" value="1"/>
</dbReference>
<dbReference type="EMBL" id="CP022048">
    <property type="protein sequence ID" value="ASE38485.1"/>
    <property type="molecule type" value="Genomic_DNA"/>
</dbReference>
<evidence type="ECO:0000313" key="4">
    <source>
        <dbReference type="Proteomes" id="UP000197050"/>
    </source>
</evidence>
<accession>A0A1Z3U5F9</accession>
<dbReference type="GeneID" id="34014487"/>
<dbReference type="Proteomes" id="UP000197050">
    <property type="component" value="Chromosome"/>
</dbReference>
<evidence type="ECO:0000256" key="1">
    <source>
        <dbReference type="ARBA" id="ARBA00006865"/>
    </source>
</evidence>
<dbReference type="Pfam" id="PF00722">
    <property type="entry name" value="Glyco_hydro_16"/>
    <property type="match status" value="1"/>
</dbReference>
<feature type="domain" description="GH16" evidence="2">
    <location>
        <begin position="34"/>
        <end position="260"/>
    </location>
</feature>
<dbReference type="InterPro" id="IPR000757">
    <property type="entry name" value="Beta-glucanase-like"/>
</dbReference>
<dbReference type="InterPro" id="IPR013320">
    <property type="entry name" value="ConA-like_dom_sf"/>
</dbReference>
<proteinExistence type="inferred from homology"/>
<comment type="similarity">
    <text evidence="1">Belongs to the glycosyl hydrolase 16 family.</text>
</comment>
<sequence length="260" mass="28334">MALSESQARALRLKRADRVGDIANAQADIDAIDRELAGQITPTDPVVTPPKASVLPPIAGPLTPNAWSNPWTPSDWDEPKMNGYRWSPNNVFLDGTDLKVRLTEKNSAQIQQTGAARSAKGRWEVDVTLAAPTPGMIQAPLWTYNNETRDELDFEWVGTNGLHLTVYAKGVAVWSKTIANVKDGRHHIAVEYEAGKSVIFIMDGVELDRVTPAQTKGGAFPTSPMKAYIEVWPSLSEGWAGKWQGAGSGLTMTVHGFKQS</sequence>
<gene>
    <name evidence="3" type="ORF">CEP68_02605</name>
</gene>
<dbReference type="KEGG" id="bvc:CEP68_02605"/>
<evidence type="ECO:0000313" key="3">
    <source>
        <dbReference type="EMBL" id="ASE38485.1"/>
    </source>
</evidence>
<organism evidence="3 4">
    <name type="scientific">Brevundimonas vesicularis</name>
    <name type="common">Pseudomonas vesicularis</name>
    <dbReference type="NCBI Taxonomy" id="41276"/>
    <lineage>
        <taxon>Bacteria</taxon>
        <taxon>Pseudomonadati</taxon>
        <taxon>Pseudomonadota</taxon>
        <taxon>Alphaproteobacteria</taxon>
        <taxon>Caulobacterales</taxon>
        <taxon>Caulobacteraceae</taxon>
        <taxon>Brevundimonas</taxon>
    </lineage>
</organism>
<dbReference type="GO" id="GO:0005975">
    <property type="term" value="P:carbohydrate metabolic process"/>
    <property type="evidence" value="ECO:0007669"/>
    <property type="project" value="InterPro"/>
</dbReference>
<dbReference type="Gene3D" id="2.60.120.200">
    <property type="match status" value="1"/>
</dbReference>
<dbReference type="GO" id="GO:0004553">
    <property type="term" value="F:hydrolase activity, hydrolyzing O-glycosyl compounds"/>
    <property type="evidence" value="ECO:0007669"/>
    <property type="project" value="InterPro"/>
</dbReference>
<dbReference type="AlphaFoldDB" id="A0A1Z3U5F9"/>
<dbReference type="SUPFAM" id="SSF49899">
    <property type="entry name" value="Concanavalin A-like lectins/glucanases"/>
    <property type="match status" value="1"/>
</dbReference>
<reference evidence="4" key="1">
    <citation type="submission" date="2017-06" db="EMBL/GenBank/DDBJ databases">
        <title>FDA dAtabase for Regulatory Grade micrObial Sequences (FDA-ARGOS): Supporting development and validation of Infectious Disease Dx tests.</title>
        <authorList>
            <person name="Minogue T."/>
            <person name="Wolcott M."/>
            <person name="Wasieloski L."/>
            <person name="Aguilar W."/>
            <person name="Moore D."/>
            <person name="Tallon L."/>
            <person name="Sadzewicz L."/>
            <person name="Sengamalay N."/>
            <person name="Ott S."/>
            <person name="Godinez A."/>
            <person name="Nagaraj S."/>
            <person name="Nadendla S."/>
            <person name="Geyer C."/>
            <person name="Sichtig H."/>
        </authorList>
    </citation>
    <scope>NUCLEOTIDE SEQUENCE [LARGE SCALE GENOMIC DNA]</scope>
    <source>
        <strain evidence="4">FDAARGOS_289</strain>
    </source>
</reference>
<name>A0A1Z3U5F9_BREVE</name>
<protein>
    <recommendedName>
        <fullName evidence="2">GH16 domain-containing protein</fullName>
    </recommendedName>
</protein>